<name>A9FVA2_SORC5</name>
<dbReference type="RefSeq" id="WP_012234729.1">
    <property type="nucleotide sequence ID" value="NC_010162.1"/>
</dbReference>
<dbReference type="HOGENOM" id="CLU_730987_0_0_7"/>
<organism evidence="1 2">
    <name type="scientific">Sorangium cellulosum (strain So ce56)</name>
    <name type="common">Polyangium cellulosum (strain So ce56)</name>
    <dbReference type="NCBI Taxonomy" id="448385"/>
    <lineage>
        <taxon>Bacteria</taxon>
        <taxon>Pseudomonadati</taxon>
        <taxon>Myxococcota</taxon>
        <taxon>Polyangia</taxon>
        <taxon>Polyangiales</taxon>
        <taxon>Polyangiaceae</taxon>
        <taxon>Sorangium</taxon>
    </lineage>
</organism>
<protein>
    <recommendedName>
        <fullName evidence="3">Phage protein D</fullName>
    </recommendedName>
</protein>
<evidence type="ECO:0008006" key="3">
    <source>
        <dbReference type="Google" id="ProtNLM"/>
    </source>
</evidence>
<reference evidence="1 2" key="1">
    <citation type="journal article" date="2007" name="Nat. Biotechnol.">
        <title>Complete genome sequence of the myxobacterium Sorangium cellulosum.</title>
        <authorList>
            <person name="Schneiker S."/>
            <person name="Perlova O."/>
            <person name="Kaiser O."/>
            <person name="Gerth K."/>
            <person name="Alici A."/>
            <person name="Altmeyer M.O."/>
            <person name="Bartels D."/>
            <person name="Bekel T."/>
            <person name="Beyer S."/>
            <person name="Bode E."/>
            <person name="Bode H.B."/>
            <person name="Bolten C.J."/>
            <person name="Choudhuri J.V."/>
            <person name="Doss S."/>
            <person name="Elnakady Y.A."/>
            <person name="Frank B."/>
            <person name="Gaigalat L."/>
            <person name="Goesmann A."/>
            <person name="Groeger C."/>
            <person name="Gross F."/>
            <person name="Jelsbak L."/>
            <person name="Jelsbak L."/>
            <person name="Kalinowski J."/>
            <person name="Kegler C."/>
            <person name="Knauber T."/>
            <person name="Konietzny S."/>
            <person name="Kopp M."/>
            <person name="Krause L."/>
            <person name="Krug D."/>
            <person name="Linke B."/>
            <person name="Mahmud T."/>
            <person name="Martinez-Arias R."/>
            <person name="McHardy A.C."/>
            <person name="Merai M."/>
            <person name="Meyer F."/>
            <person name="Mormann S."/>
            <person name="Munoz-Dorado J."/>
            <person name="Perez J."/>
            <person name="Pradella S."/>
            <person name="Rachid S."/>
            <person name="Raddatz G."/>
            <person name="Rosenau F."/>
            <person name="Rueckert C."/>
            <person name="Sasse F."/>
            <person name="Scharfe M."/>
            <person name="Schuster S.C."/>
            <person name="Suen G."/>
            <person name="Treuner-Lange A."/>
            <person name="Velicer G.J."/>
            <person name="Vorholter F.-J."/>
            <person name="Weissman K.J."/>
            <person name="Welch R.D."/>
            <person name="Wenzel S.C."/>
            <person name="Whitworth D.E."/>
            <person name="Wilhelm S."/>
            <person name="Wittmann C."/>
            <person name="Bloecker H."/>
            <person name="Puehler A."/>
            <person name="Mueller R."/>
        </authorList>
    </citation>
    <scope>NUCLEOTIDE SEQUENCE [LARGE SCALE GENOMIC DNA]</scope>
    <source>
        <strain evidence="2">So ce56</strain>
    </source>
</reference>
<accession>A9FVA2</accession>
<dbReference type="STRING" id="448385.sce2094"/>
<dbReference type="KEGG" id="scl:sce2094"/>
<dbReference type="EMBL" id="AM746676">
    <property type="protein sequence ID" value="CAN92253.1"/>
    <property type="molecule type" value="Genomic_DNA"/>
</dbReference>
<proteinExistence type="predicted"/>
<dbReference type="AlphaFoldDB" id="A9FVA2"/>
<dbReference type="BioCyc" id="SCEL448385:SCE_RS10775-MONOMER"/>
<dbReference type="SUPFAM" id="SSF69279">
    <property type="entry name" value="Phage tail proteins"/>
    <property type="match status" value="1"/>
</dbReference>
<evidence type="ECO:0000313" key="1">
    <source>
        <dbReference type="EMBL" id="CAN92253.1"/>
    </source>
</evidence>
<dbReference type="eggNOG" id="COG3500">
    <property type="taxonomic scope" value="Bacteria"/>
</dbReference>
<sequence length="371" mass="39836">MFASLLGIRLLVWMGRTIPAPPPPGLLDTLGEVEVTNDARSGDGFRLTFTVTKGLLDYDAITAGALEPMTRVVIAAVMGVVPEVLIDGVITHQQLAPSQEPGASTLTVMGHDLRTALDLTERNAKYENQPDFIIFNQLIARYPQFGLVPVAMPTTSIPIMLQRTPRQAETDLAFIERMAQRNGYVFYIEPVTVGVNTAYFGPPSRVGLPQPALTMNMGADSNLKSLSFSNDALAPTGVEGTFVEPFTRTALPIPPLPSLRVPPLASSAAAPLRTRLARDAAHQGPTDAALTALAASMNAADPVRGQGELDGVRYGSVLRARRLVGVRGAGFAHNGNYYVERVTHLIRRGSYTQQFSLSREGTGALLPVVRP</sequence>
<gene>
    <name evidence="1" type="ordered locus">sce2094</name>
</gene>
<dbReference type="OrthoDB" id="262740at2"/>
<keyword evidence="2" id="KW-1185">Reference proteome</keyword>
<dbReference type="Proteomes" id="UP000002139">
    <property type="component" value="Chromosome"/>
</dbReference>
<evidence type="ECO:0000313" key="2">
    <source>
        <dbReference type="Proteomes" id="UP000002139"/>
    </source>
</evidence>